<dbReference type="InterPro" id="IPR051781">
    <property type="entry name" value="Metallo-dep_Hydrolase"/>
</dbReference>
<name>D5XCG3_THEPJ</name>
<dbReference type="PANTHER" id="PTHR43135">
    <property type="entry name" value="ALPHA-D-RIBOSE 1-METHYLPHOSPHONATE 5-TRIPHOSPHATE DIPHOSPHATASE"/>
    <property type="match status" value="1"/>
</dbReference>
<reference evidence="2 3" key="1">
    <citation type="submission" date="2010-05" db="EMBL/GenBank/DDBJ databases">
        <title>Complete sequence of Thermincola sp. JR.</title>
        <authorList>
            <consortium name="US DOE Joint Genome Institute"/>
            <person name="Lucas S."/>
            <person name="Copeland A."/>
            <person name="Lapidus A."/>
            <person name="Cheng J.-F."/>
            <person name="Bruce D."/>
            <person name="Goodwin L."/>
            <person name="Pitluck S."/>
            <person name="Chertkov O."/>
            <person name="Detter J.C."/>
            <person name="Han C."/>
            <person name="Tapia R."/>
            <person name="Land M."/>
            <person name="Hauser L."/>
            <person name="Kyrpides N."/>
            <person name="Mikhailova N."/>
            <person name="Hazen T.C."/>
            <person name="Woyke T."/>
        </authorList>
    </citation>
    <scope>NUCLEOTIDE SEQUENCE [LARGE SCALE GENOMIC DNA]</scope>
    <source>
        <strain evidence="2 3">JR</strain>
    </source>
</reference>
<dbReference type="GO" id="GO:0016810">
    <property type="term" value="F:hydrolase activity, acting on carbon-nitrogen (but not peptide) bonds"/>
    <property type="evidence" value="ECO:0007669"/>
    <property type="project" value="InterPro"/>
</dbReference>
<accession>D5XCG3</accession>
<keyword evidence="3" id="KW-1185">Reference proteome</keyword>
<dbReference type="Proteomes" id="UP000002377">
    <property type="component" value="Chromosome"/>
</dbReference>
<dbReference type="SUPFAM" id="SSF51338">
    <property type="entry name" value="Composite domain of metallo-dependent hydrolases"/>
    <property type="match status" value="1"/>
</dbReference>
<feature type="domain" description="Amidohydrolase-related" evidence="1">
    <location>
        <begin position="51"/>
        <end position="383"/>
    </location>
</feature>
<protein>
    <submittedName>
        <fullName evidence="2">Amidohydrolase</fullName>
    </submittedName>
</protein>
<dbReference type="EMBL" id="CP002028">
    <property type="protein sequence ID" value="ADG81589.1"/>
    <property type="molecule type" value="Genomic_DNA"/>
</dbReference>
<keyword evidence="2" id="KW-0378">Hydrolase</keyword>
<proteinExistence type="predicted"/>
<evidence type="ECO:0000313" key="3">
    <source>
        <dbReference type="Proteomes" id="UP000002377"/>
    </source>
</evidence>
<dbReference type="HOGENOM" id="CLU_046987_0_0_9"/>
<dbReference type="InterPro" id="IPR032466">
    <property type="entry name" value="Metal_Hydrolase"/>
</dbReference>
<dbReference type="eggNOG" id="COG1228">
    <property type="taxonomic scope" value="Bacteria"/>
</dbReference>
<dbReference type="InterPro" id="IPR006680">
    <property type="entry name" value="Amidohydro-rel"/>
</dbReference>
<dbReference type="PANTHER" id="PTHR43135:SF3">
    <property type="entry name" value="ALPHA-D-RIBOSE 1-METHYLPHOSPHONATE 5-TRIPHOSPHATE DIPHOSPHATASE"/>
    <property type="match status" value="1"/>
</dbReference>
<dbReference type="Gene3D" id="3.20.20.140">
    <property type="entry name" value="Metal-dependent hydrolases"/>
    <property type="match status" value="1"/>
</dbReference>
<dbReference type="OrthoDB" id="9802793at2"/>
<dbReference type="SUPFAM" id="SSF51556">
    <property type="entry name" value="Metallo-dependent hydrolases"/>
    <property type="match status" value="1"/>
</dbReference>
<evidence type="ECO:0000313" key="2">
    <source>
        <dbReference type="EMBL" id="ADG81589.1"/>
    </source>
</evidence>
<dbReference type="InterPro" id="IPR011059">
    <property type="entry name" value="Metal-dep_hydrolase_composite"/>
</dbReference>
<dbReference type="AlphaFoldDB" id="D5XCG3"/>
<dbReference type="STRING" id="635013.TherJR_0722"/>
<dbReference type="CDD" id="cd01309">
    <property type="entry name" value="Met_dep_hydrolase_C"/>
    <property type="match status" value="1"/>
</dbReference>
<evidence type="ECO:0000259" key="1">
    <source>
        <dbReference type="Pfam" id="PF01979"/>
    </source>
</evidence>
<dbReference type="Gene3D" id="2.30.40.10">
    <property type="entry name" value="Urease, subunit C, domain 1"/>
    <property type="match status" value="1"/>
</dbReference>
<organism evidence="2 3">
    <name type="scientific">Thermincola potens (strain JR)</name>
    <dbReference type="NCBI Taxonomy" id="635013"/>
    <lineage>
        <taxon>Bacteria</taxon>
        <taxon>Bacillati</taxon>
        <taxon>Bacillota</taxon>
        <taxon>Clostridia</taxon>
        <taxon>Eubacteriales</taxon>
        <taxon>Thermincolaceae</taxon>
        <taxon>Thermincola</taxon>
    </lineage>
</organism>
<sequence length="388" mass="42375">MLAIINGRVITMTGKEYEKGTILTDGQKIAKVGSNISIPEGAEVIDAAGKIVMPGLIDAHCHVGILEEVYRQEGNDVNESTEPVTPHLRAIDGINPEDLGFQDALEGGVTTVVTGPGSGNVIGGENLAMKTFGRVVDEMVIKNPIGLKVAFGENPKRVYGSQSKMPMTRMATAALFREALVKAENYMAKMERQRQKTEEAFFERDLKMEVLCKVLKREIPIRAHAHRADDIMTAIRIAEEFNLKIIIEHCTEGYKVADQLAKRGIPAVVGPFLTNRSKVELKDRTLANPYFLAKAGVKIAFMTDHPVIPINYLALSAALAVREGLDEQEAMKALTVNAAQILGLQDRIGTLEPGKDADIIILNGPLFELKTRVEKVIVAGKIINLDSK</sequence>
<dbReference type="KEGG" id="tjr:TherJR_0722"/>
<dbReference type="RefSeq" id="WP_013119610.1">
    <property type="nucleotide sequence ID" value="NC_014152.1"/>
</dbReference>
<dbReference type="Pfam" id="PF01979">
    <property type="entry name" value="Amidohydro_1"/>
    <property type="match status" value="1"/>
</dbReference>
<gene>
    <name evidence="2" type="ordered locus">TherJR_0722</name>
</gene>